<evidence type="ECO:0000313" key="3">
    <source>
        <dbReference type="Proteomes" id="UP000198797"/>
    </source>
</evidence>
<protein>
    <submittedName>
        <fullName evidence="2">Uncharacterized protein</fullName>
    </submittedName>
</protein>
<feature type="compositionally biased region" description="Pro residues" evidence="1">
    <location>
        <begin position="234"/>
        <end position="243"/>
    </location>
</feature>
<reference evidence="3" key="1">
    <citation type="submission" date="2016-06" db="EMBL/GenBank/DDBJ databases">
        <authorList>
            <person name="Varghese N."/>
            <person name="Submissions Spin"/>
        </authorList>
    </citation>
    <scope>NUCLEOTIDE SEQUENCE [LARGE SCALE GENOMIC DNA]</scope>
    <source>
        <strain evidence="3">DSM 44100</strain>
    </source>
</reference>
<organism evidence="2 3">
    <name type="scientific">Micromonospora matsumotoense</name>
    <dbReference type="NCBI Taxonomy" id="121616"/>
    <lineage>
        <taxon>Bacteria</taxon>
        <taxon>Bacillati</taxon>
        <taxon>Actinomycetota</taxon>
        <taxon>Actinomycetes</taxon>
        <taxon>Micromonosporales</taxon>
        <taxon>Micromonosporaceae</taxon>
        <taxon>Micromonospora</taxon>
    </lineage>
</organism>
<dbReference type="AlphaFoldDB" id="A0A1C5AA32"/>
<proteinExistence type="predicted"/>
<gene>
    <name evidence="2" type="ORF">GA0070216_11528</name>
</gene>
<accession>A0A1C5AA32</accession>
<dbReference type="Proteomes" id="UP000198797">
    <property type="component" value="Unassembled WGS sequence"/>
</dbReference>
<name>A0A1C5AA32_9ACTN</name>
<feature type="region of interest" description="Disordered" evidence="1">
    <location>
        <begin position="1"/>
        <end position="115"/>
    </location>
</feature>
<dbReference type="EMBL" id="FMCU01000015">
    <property type="protein sequence ID" value="SCF42070.1"/>
    <property type="molecule type" value="Genomic_DNA"/>
</dbReference>
<feature type="region of interest" description="Disordered" evidence="1">
    <location>
        <begin position="221"/>
        <end position="243"/>
    </location>
</feature>
<evidence type="ECO:0000256" key="1">
    <source>
        <dbReference type="SAM" id="MobiDB-lite"/>
    </source>
</evidence>
<keyword evidence="3" id="KW-1185">Reference proteome</keyword>
<evidence type="ECO:0000313" key="2">
    <source>
        <dbReference type="EMBL" id="SCF42070.1"/>
    </source>
</evidence>
<feature type="compositionally biased region" description="Gly residues" evidence="1">
    <location>
        <begin position="15"/>
        <end position="25"/>
    </location>
</feature>
<sequence length="243" mass="25659">MGERSPYLAPQKVVGEGGVPGGPGSVGQCRKPLSQLIVDPARWSDAVHEEHIGPGGSHPRYSGVSARPQEDADANPTRGHFDSQARRTVPVAEARQATPSGDHGTDTATVQPAPRHLQRDLPVAGPGSCAARAGARWVLVVDDHRGAGSGHYLRDAKAVRNRLAYGDDPRTAPNASGTLHDRKDGKTSITLMWVEGFVQAVQDLATITAFEVTGENVLIPERQVPPRTGMSANPPAPPYGLTS</sequence>